<evidence type="ECO:0000256" key="2">
    <source>
        <dbReference type="ARBA" id="ARBA00022475"/>
    </source>
</evidence>
<comment type="function">
    <text evidence="7">Catalyzes the transfer of the diacylglyceryl group from phosphatidylglycerol to the sulfhydryl group of the N-terminal cysteine of a prolipoprotein, the first step in the formation of mature lipoproteins.</text>
</comment>
<evidence type="ECO:0000313" key="8">
    <source>
        <dbReference type="EMBL" id="MDC7683837.1"/>
    </source>
</evidence>
<comment type="pathway">
    <text evidence="7">Protein modification; lipoprotein biosynthesis (diacylglyceryl transfer).</text>
</comment>
<feature type="transmembrane region" description="Helical" evidence="7">
    <location>
        <begin position="61"/>
        <end position="81"/>
    </location>
</feature>
<accession>A0ABT5HUT4</accession>
<feature type="transmembrane region" description="Helical" evidence="7">
    <location>
        <begin position="194"/>
        <end position="212"/>
    </location>
</feature>
<evidence type="ECO:0000313" key="9">
    <source>
        <dbReference type="Proteomes" id="UP001214854"/>
    </source>
</evidence>
<keyword evidence="9" id="KW-1185">Reference proteome</keyword>
<dbReference type="EC" id="2.5.1.145" evidence="7"/>
<keyword evidence="2 7" id="KW-1003">Cell membrane</keyword>
<feature type="transmembrane region" description="Helical" evidence="7">
    <location>
        <begin position="256"/>
        <end position="273"/>
    </location>
</feature>
<feature type="transmembrane region" description="Helical" evidence="7">
    <location>
        <begin position="20"/>
        <end position="40"/>
    </location>
</feature>
<dbReference type="HAMAP" id="MF_01147">
    <property type="entry name" value="Lgt"/>
    <property type="match status" value="1"/>
</dbReference>
<keyword evidence="4 7" id="KW-0812">Transmembrane</keyword>
<keyword evidence="6 7" id="KW-0472">Membrane</keyword>
<proteinExistence type="inferred from homology"/>
<dbReference type="PANTHER" id="PTHR30589:SF0">
    <property type="entry name" value="PHOSPHATIDYLGLYCEROL--PROLIPOPROTEIN DIACYLGLYCERYL TRANSFERASE"/>
    <property type="match status" value="1"/>
</dbReference>
<dbReference type="InterPro" id="IPR001640">
    <property type="entry name" value="Lgt"/>
</dbReference>
<comment type="subcellular location">
    <subcellularLocation>
        <location evidence="7">Cell membrane</location>
        <topology evidence="7">Multi-pass membrane protein</topology>
    </subcellularLocation>
</comment>
<comment type="catalytic activity">
    <reaction evidence="7">
        <text>L-cysteinyl-[prolipoprotein] + a 1,2-diacyl-sn-glycero-3-phospho-(1'-sn-glycerol) = an S-1,2-diacyl-sn-glyceryl-L-cysteinyl-[prolipoprotein] + sn-glycerol 1-phosphate + H(+)</text>
        <dbReference type="Rhea" id="RHEA:56712"/>
        <dbReference type="Rhea" id="RHEA-COMP:14679"/>
        <dbReference type="Rhea" id="RHEA-COMP:14680"/>
        <dbReference type="ChEBI" id="CHEBI:15378"/>
        <dbReference type="ChEBI" id="CHEBI:29950"/>
        <dbReference type="ChEBI" id="CHEBI:57685"/>
        <dbReference type="ChEBI" id="CHEBI:64716"/>
        <dbReference type="ChEBI" id="CHEBI:140658"/>
        <dbReference type="EC" id="2.5.1.145"/>
    </reaction>
</comment>
<feature type="binding site" evidence="7">
    <location>
        <position position="144"/>
    </location>
    <ligand>
        <name>a 1,2-diacyl-sn-glycero-3-phospho-(1'-sn-glycerol)</name>
        <dbReference type="ChEBI" id="CHEBI:64716"/>
    </ligand>
</feature>
<dbReference type="RefSeq" id="WP_272748298.1">
    <property type="nucleotide sequence ID" value="NZ_JAQQKX010000008.1"/>
</dbReference>
<evidence type="ECO:0000256" key="5">
    <source>
        <dbReference type="ARBA" id="ARBA00022989"/>
    </source>
</evidence>
<feature type="transmembrane region" description="Helical" evidence="7">
    <location>
        <begin position="131"/>
        <end position="149"/>
    </location>
</feature>
<dbReference type="Proteomes" id="UP001214854">
    <property type="component" value="Unassembled WGS sequence"/>
</dbReference>
<evidence type="ECO:0000256" key="7">
    <source>
        <dbReference type="HAMAP-Rule" id="MF_01147"/>
    </source>
</evidence>
<keyword evidence="3 7" id="KW-0808">Transferase</keyword>
<evidence type="ECO:0000256" key="6">
    <source>
        <dbReference type="ARBA" id="ARBA00023136"/>
    </source>
</evidence>
<evidence type="ECO:0000256" key="3">
    <source>
        <dbReference type="ARBA" id="ARBA00022679"/>
    </source>
</evidence>
<evidence type="ECO:0000256" key="4">
    <source>
        <dbReference type="ARBA" id="ARBA00022692"/>
    </source>
</evidence>
<keyword evidence="5 7" id="KW-1133">Transmembrane helix</keyword>
<dbReference type="PROSITE" id="PS01311">
    <property type="entry name" value="LGT"/>
    <property type="match status" value="1"/>
</dbReference>
<evidence type="ECO:0000256" key="1">
    <source>
        <dbReference type="ARBA" id="ARBA00007150"/>
    </source>
</evidence>
<dbReference type="GO" id="GO:0008961">
    <property type="term" value="F:phosphatidylglycerol-prolipoprotein diacylglyceryl transferase activity"/>
    <property type="evidence" value="ECO:0007669"/>
    <property type="project" value="UniProtKB-EC"/>
</dbReference>
<reference evidence="8 9" key="1">
    <citation type="submission" date="2023-01" db="EMBL/GenBank/DDBJ databases">
        <title>Novel species of the genus Asticcacaulis isolated from rivers.</title>
        <authorList>
            <person name="Lu H."/>
        </authorList>
    </citation>
    <scope>NUCLEOTIDE SEQUENCE [LARGE SCALE GENOMIC DNA]</scope>
    <source>
        <strain evidence="8 9">BYS171W</strain>
    </source>
</reference>
<comment type="caution">
    <text evidence="8">The sequence shown here is derived from an EMBL/GenBank/DDBJ whole genome shotgun (WGS) entry which is preliminary data.</text>
</comment>
<dbReference type="EMBL" id="JAQQKX010000008">
    <property type="protein sequence ID" value="MDC7683837.1"/>
    <property type="molecule type" value="Genomic_DNA"/>
</dbReference>
<dbReference type="NCBIfam" id="TIGR00544">
    <property type="entry name" value="lgt"/>
    <property type="match status" value="1"/>
</dbReference>
<protein>
    <recommendedName>
        <fullName evidence="7">Phosphatidylglycerol--prolipoprotein diacylglyceryl transferase</fullName>
        <ecNumber evidence="7">2.5.1.145</ecNumber>
    </recommendedName>
</protein>
<organism evidence="8 9">
    <name type="scientific">Asticcacaulis aquaticus</name>
    <dbReference type="NCBI Taxonomy" id="2984212"/>
    <lineage>
        <taxon>Bacteria</taxon>
        <taxon>Pseudomonadati</taxon>
        <taxon>Pseudomonadota</taxon>
        <taxon>Alphaproteobacteria</taxon>
        <taxon>Caulobacterales</taxon>
        <taxon>Caulobacteraceae</taxon>
        <taxon>Asticcacaulis</taxon>
    </lineage>
</organism>
<name>A0ABT5HUT4_9CAUL</name>
<dbReference type="PANTHER" id="PTHR30589">
    <property type="entry name" value="PROLIPOPROTEIN DIACYLGLYCERYL TRANSFERASE"/>
    <property type="match status" value="1"/>
</dbReference>
<comment type="similarity">
    <text evidence="1 7">Belongs to the Lgt family.</text>
</comment>
<dbReference type="Pfam" id="PF01790">
    <property type="entry name" value="LGT"/>
    <property type="match status" value="1"/>
</dbReference>
<gene>
    <name evidence="7 8" type="primary">lgt</name>
    <name evidence="8" type="ORF">PQU92_11150</name>
</gene>
<feature type="transmembrane region" description="Helical" evidence="7">
    <location>
        <begin position="219"/>
        <end position="236"/>
    </location>
</feature>
<feature type="transmembrane region" description="Helical" evidence="7">
    <location>
        <begin position="101"/>
        <end position="119"/>
    </location>
</feature>
<sequence>MTLPDINPVIFQIGPVALRWYALAYVAGIALGWYYLTKLIKRETLWPGNRAPVTNENLEDLIIWMALGVILGGRIGYVLFYDLAPILRNPLQFFKVWEGGMSFHGGFIGVCIAGVLYARKHKISPWTLGDMLSIAAPIGLFFGRLANFVNGELWGRTTDVPWGMVFCNKYTAVDAYGRCYAGYLPRHPSQLYEAALEGLLLFGVIFALTHVYKKLKQPGLIMGTFIAGYGLSRIVVETVRNPDAQMYEWLKGPITMGMILSLPMVIAGGWFIWRALKGKTQPTGVWVEPEPVAEKPETKAPDGLA</sequence>